<keyword evidence="7" id="KW-0804">Transcription</keyword>
<keyword evidence="3" id="KW-0879">Wnt signaling pathway</keyword>
<feature type="region of interest" description="Disordered" evidence="13">
    <location>
        <begin position="183"/>
        <end position="207"/>
    </location>
</feature>
<comment type="function">
    <text evidence="9">Segment polarity protein. Functions together with arm to transduce the Wingless (Wg) signal in embryos and in developing adult tissues. Acts as a transcriptional activator, but in the absence of arm, it binds to gro and acts as a transcriptional repressor of wg-responsive genes.</text>
</comment>
<evidence type="ECO:0000256" key="2">
    <source>
        <dbReference type="ARBA" id="ARBA00006569"/>
    </source>
</evidence>
<feature type="compositionally biased region" description="Low complexity" evidence="13">
    <location>
        <begin position="187"/>
        <end position="205"/>
    </location>
</feature>
<evidence type="ECO:0000256" key="4">
    <source>
        <dbReference type="ARBA" id="ARBA00023015"/>
    </source>
</evidence>
<evidence type="ECO:0000256" key="12">
    <source>
        <dbReference type="PROSITE-ProRule" id="PRU00267"/>
    </source>
</evidence>
<dbReference type="InterPro" id="IPR024940">
    <property type="entry name" value="TCF/LEF"/>
</dbReference>
<dbReference type="GO" id="GO:1990907">
    <property type="term" value="C:beta-catenin-TCF complex"/>
    <property type="evidence" value="ECO:0007669"/>
    <property type="project" value="TreeGrafter"/>
</dbReference>
<dbReference type="Proteomes" id="UP000827092">
    <property type="component" value="Unassembled WGS sequence"/>
</dbReference>
<keyword evidence="5 12" id="KW-0238">DNA-binding</keyword>
<evidence type="ECO:0000259" key="15">
    <source>
        <dbReference type="PROSITE" id="PS50118"/>
    </source>
</evidence>
<dbReference type="SUPFAM" id="SSF47095">
    <property type="entry name" value="HMG-box"/>
    <property type="match status" value="1"/>
</dbReference>
<dbReference type="PANTHER" id="PTHR10373">
    <property type="entry name" value="TRANSCRIPTION FACTOR 7 FAMILY MEMBER"/>
    <property type="match status" value="1"/>
</dbReference>
<dbReference type="InterPro" id="IPR036910">
    <property type="entry name" value="HMG_box_dom_sf"/>
</dbReference>
<feature type="region of interest" description="Disordered" evidence="13">
    <location>
        <begin position="343"/>
        <end position="459"/>
    </location>
</feature>
<name>A0AAV6VKD2_9ARAC</name>
<dbReference type="GO" id="GO:0035277">
    <property type="term" value="P:spiracle morphogenesis, open tracheal system"/>
    <property type="evidence" value="ECO:0007669"/>
    <property type="project" value="UniProtKB-ARBA"/>
</dbReference>
<evidence type="ECO:0000256" key="3">
    <source>
        <dbReference type="ARBA" id="ARBA00022687"/>
    </source>
</evidence>
<dbReference type="GO" id="GO:0072091">
    <property type="term" value="P:regulation of stem cell proliferation"/>
    <property type="evidence" value="ECO:0007669"/>
    <property type="project" value="UniProtKB-ARBA"/>
</dbReference>
<feature type="transmembrane region" description="Helical" evidence="14">
    <location>
        <begin position="12"/>
        <end position="32"/>
    </location>
</feature>
<dbReference type="GO" id="GO:0000981">
    <property type="term" value="F:DNA-binding transcription factor activity, RNA polymerase II-specific"/>
    <property type="evidence" value="ECO:0007669"/>
    <property type="project" value="TreeGrafter"/>
</dbReference>
<dbReference type="GO" id="GO:0045892">
    <property type="term" value="P:negative regulation of DNA-templated transcription"/>
    <property type="evidence" value="ECO:0007669"/>
    <property type="project" value="UniProtKB-ARBA"/>
</dbReference>
<keyword evidence="14" id="KW-1133">Transmembrane helix</keyword>
<dbReference type="CDD" id="cd21996">
    <property type="entry name" value="HMG-box_TCF7-like"/>
    <property type="match status" value="1"/>
</dbReference>
<feature type="DNA-binding region" description="HMG box" evidence="12">
    <location>
        <begin position="212"/>
        <end position="280"/>
    </location>
</feature>
<gene>
    <name evidence="16" type="ORF">JTE90_007510</name>
</gene>
<evidence type="ECO:0000256" key="11">
    <source>
        <dbReference type="ARBA" id="ARBA00080285"/>
    </source>
</evidence>
<reference evidence="16 17" key="1">
    <citation type="journal article" date="2022" name="Nat. Ecol. Evol.">
        <title>A masculinizing supergene underlies an exaggerated male reproductive morph in a spider.</title>
        <authorList>
            <person name="Hendrickx F."/>
            <person name="De Corte Z."/>
            <person name="Sonet G."/>
            <person name="Van Belleghem S.M."/>
            <person name="Kostlbacher S."/>
            <person name="Vangestel C."/>
        </authorList>
    </citation>
    <scope>NUCLEOTIDE SEQUENCE [LARGE SCALE GENOMIC DNA]</scope>
    <source>
        <strain evidence="16">W744_W776</strain>
    </source>
</reference>
<evidence type="ECO:0000256" key="7">
    <source>
        <dbReference type="ARBA" id="ARBA00023163"/>
    </source>
</evidence>
<feature type="compositionally biased region" description="Polar residues" evidence="13">
    <location>
        <begin position="422"/>
        <end position="436"/>
    </location>
</feature>
<dbReference type="FunFam" id="1.10.30.10:FF:000001">
    <property type="entry name" value="transcription factor 7 isoform X2"/>
    <property type="match status" value="1"/>
</dbReference>
<keyword evidence="17" id="KW-1185">Reference proteome</keyword>
<comment type="caution">
    <text evidence="16">The sequence shown here is derived from an EMBL/GenBank/DDBJ whole genome shotgun (WGS) entry which is preliminary data.</text>
</comment>
<dbReference type="GO" id="GO:0060070">
    <property type="term" value="P:canonical Wnt signaling pathway"/>
    <property type="evidence" value="ECO:0007669"/>
    <property type="project" value="TreeGrafter"/>
</dbReference>
<accession>A0AAV6VKD2</accession>
<evidence type="ECO:0000313" key="16">
    <source>
        <dbReference type="EMBL" id="KAG8197262.1"/>
    </source>
</evidence>
<evidence type="ECO:0000256" key="8">
    <source>
        <dbReference type="ARBA" id="ARBA00023242"/>
    </source>
</evidence>
<evidence type="ECO:0000256" key="1">
    <source>
        <dbReference type="ARBA" id="ARBA00004123"/>
    </source>
</evidence>
<dbReference type="InterPro" id="IPR009071">
    <property type="entry name" value="HMG_box_dom"/>
</dbReference>
<dbReference type="GO" id="GO:0000785">
    <property type="term" value="C:chromatin"/>
    <property type="evidence" value="ECO:0007669"/>
    <property type="project" value="TreeGrafter"/>
</dbReference>
<keyword evidence="14" id="KW-0812">Transmembrane</keyword>
<comment type="similarity">
    <text evidence="2">Belongs to the TCF/LEF family.</text>
</comment>
<feature type="domain" description="HMG box" evidence="15">
    <location>
        <begin position="212"/>
        <end position="280"/>
    </location>
</feature>
<proteinExistence type="inferred from homology"/>
<keyword evidence="14" id="KW-0472">Membrane</keyword>
<dbReference type="GO" id="GO:0019900">
    <property type="term" value="F:kinase binding"/>
    <property type="evidence" value="ECO:0007669"/>
    <property type="project" value="UniProtKB-ARBA"/>
</dbReference>
<dbReference type="Gene3D" id="1.10.30.10">
    <property type="entry name" value="High mobility group box domain"/>
    <property type="match status" value="1"/>
</dbReference>
<dbReference type="GO" id="GO:0007435">
    <property type="term" value="P:salivary gland morphogenesis"/>
    <property type="evidence" value="ECO:0007669"/>
    <property type="project" value="UniProtKB-ARBA"/>
</dbReference>
<evidence type="ECO:0000256" key="10">
    <source>
        <dbReference type="ARBA" id="ARBA00061799"/>
    </source>
</evidence>
<dbReference type="GO" id="GO:0000978">
    <property type="term" value="F:RNA polymerase II cis-regulatory region sequence-specific DNA binding"/>
    <property type="evidence" value="ECO:0007669"/>
    <property type="project" value="TreeGrafter"/>
</dbReference>
<feature type="compositionally biased region" description="Basic and acidic residues" evidence="13">
    <location>
        <begin position="362"/>
        <end position="374"/>
    </location>
</feature>
<keyword evidence="8 12" id="KW-0539">Nucleus</keyword>
<dbReference type="GO" id="GO:0007500">
    <property type="term" value="P:mesodermal cell fate determination"/>
    <property type="evidence" value="ECO:0007669"/>
    <property type="project" value="UniProtKB-ARBA"/>
</dbReference>
<evidence type="ECO:0000256" key="14">
    <source>
        <dbReference type="SAM" id="Phobius"/>
    </source>
</evidence>
<evidence type="ECO:0000256" key="5">
    <source>
        <dbReference type="ARBA" id="ARBA00023125"/>
    </source>
</evidence>
<protein>
    <recommendedName>
        <fullName evidence="11">dTCF</fullName>
    </recommendedName>
</protein>
<evidence type="ECO:0000256" key="9">
    <source>
        <dbReference type="ARBA" id="ARBA00053480"/>
    </source>
</evidence>
<dbReference type="Pfam" id="PF00505">
    <property type="entry name" value="HMG_box"/>
    <property type="match status" value="1"/>
</dbReference>
<dbReference type="GO" id="GO:0010628">
    <property type="term" value="P:positive regulation of gene expression"/>
    <property type="evidence" value="ECO:0007669"/>
    <property type="project" value="UniProtKB-ARBA"/>
</dbReference>
<evidence type="ECO:0000256" key="6">
    <source>
        <dbReference type="ARBA" id="ARBA00023159"/>
    </source>
</evidence>
<comment type="subunit">
    <text evidence="10">Binds to the beta-catenin homolog arm or to gro.</text>
</comment>
<dbReference type="GO" id="GO:0001222">
    <property type="term" value="F:transcription corepressor binding"/>
    <property type="evidence" value="ECO:0007669"/>
    <property type="project" value="UniProtKB-ARBA"/>
</dbReference>
<comment type="subcellular location">
    <subcellularLocation>
        <location evidence="1">Nucleus</location>
    </subcellularLocation>
</comment>
<dbReference type="PROSITE" id="PS50118">
    <property type="entry name" value="HMG_BOX_2"/>
    <property type="match status" value="1"/>
</dbReference>
<feature type="compositionally biased region" description="Pro residues" evidence="13">
    <location>
        <begin position="449"/>
        <end position="459"/>
    </location>
</feature>
<evidence type="ECO:0000313" key="17">
    <source>
        <dbReference type="Proteomes" id="UP000827092"/>
    </source>
</evidence>
<sequence length="459" mass="51201">MQENEDAMMRNSVWTSQILYVRGSVLIVVLLLQAGKVSMVPPPHPGSPLPFMVYNGEPFAQPPPAHMGIPPVAIDPKTGIPRPPVYHLGPPGQYSPVFSPDFHQLQWHTPALYPSPSAGFRSAYSPSGSLPRFSPPSLLSPYAGIPHPALISAPSKQAELAALHNHRSLPDYPNEQKYNVKAAAQTSSHNNNSSSNNAVNNNNNNVEKKTHIKKPLNAFMLYMKEMRAQVVSECTLKESAAINQILGRRWHSLSREEQAKYYEMARKERQLHMQLYPGWSARDNYALQVKKKKRKKDRNTDGDGNNLKKCRARFGLDQQSSWCKPCRRKKKCIRYKDGNETAFESEDNMGSAGSVEAPTPDSKAEDTDSQDTSHPHSIPSPHSPNETVDTKPRLDSNGMVVQPQKPPSPKHHLYSHHPLSVHQLTQPHFSRSSSLAMSRFHHQESGSSRPPPAPMLTVT</sequence>
<feature type="compositionally biased region" description="Low complexity" evidence="13">
    <location>
        <begin position="375"/>
        <end position="384"/>
    </location>
</feature>
<feature type="region of interest" description="Disordered" evidence="13">
    <location>
        <begin position="289"/>
        <end position="308"/>
    </location>
</feature>
<evidence type="ECO:0000256" key="13">
    <source>
        <dbReference type="SAM" id="MobiDB-lite"/>
    </source>
</evidence>
<dbReference type="AlphaFoldDB" id="A0AAV6VKD2"/>
<keyword evidence="6" id="KW-0010">Activator</keyword>
<dbReference type="SMART" id="SM00398">
    <property type="entry name" value="HMG"/>
    <property type="match status" value="1"/>
</dbReference>
<organism evidence="16 17">
    <name type="scientific">Oedothorax gibbosus</name>
    <dbReference type="NCBI Taxonomy" id="931172"/>
    <lineage>
        <taxon>Eukaryota</taxon>
        <taxon>Metazoa</taxon>
        <taxon>Ecdysozoa</taxon>
        <taxon>Arthropoda</taxon>
        <taxon>Chelicerata</taxon>
        <taxon>Arachnida</taxon>
        <taxon>Araneae</taxon>
        <taxon>Araneomorphae</taxon>
        <taxon>Entelegynae</taxon>
        <taxon>Araneoidea</taxon>
        <taxon>Linyphiidae</taxon>
        <taxon>Erigoninae</taxon>
        <taxon>Oedothorax</taxon>
    </lineage>
</organism>
<dbReference type="EMBL" id="JAFNEN010000057">
    <property type="protein sequence ID" value="KAG8197262.1"/>
    <property type="molecule type" value="Genomic_DNA"/>
</dbReference>
<dbReference type="SMART" id="SM01366">
    <property type="entry name" value="c-clamp"/>
    <property type="match status" value="1"/>
</dbReference>
<dbReference type="PANTHER" id="PTHR10373:SF38">
    <property type="entry name" value="PROTEIN PANGOLIN, ISOFORM J"/>
    <property type="match status" value="1"/>
</dbReference>
<keyword evidence="4" id="KW-0805">Transcription regulation</keyword>